<dbReference type="InterPro" id="IPR036271">
    <property type="entry name" value="Tet_transcr_reg_TetR-rel_C_sf"/>
</dbReference>
<evidence type="ECO:0000313" key="7">
    <source>
        <dbReference type="Proteomes" id="UP000028875"/>
    </source>
</evidence>
<dbReference type="InterPro" id="IPR009057">
    <property type="entry name" value="Homeodomain-like_sf"/>
</dbReference>
<evidence type="ECO:0000256" key="3">
    <source>
        <dbReference type="ARBA" id="ARBA00023163"/>
    </source>
</evidence>
<dbReference type="PANTHER" id="PTHR47506:SF6">
    <property type="entry name" value="HTH-TYPE TRANSCRIPTIONAL REPRESSOR NEMR"/>
    <property type="match status" value="1"/>
</dbReference>
<sequence length="205" mass="23697">MPKVSHSYKLEKRQAILAAAKKVFINKGYTHATMEDILTEAKISRGGLYSYFNHLDHIFMDVLYQEDQQILPTLDYNKSVWNQLTTWIKDQKKSIQFNRDSLILARSEFFLSTKYKMDKENASYLKKRYELMIEVIKETIQLGEANGEFNPIVSKDAIAQFIISCIDGLMLNTFQHGSAVTNTEEQIDGLLFSLKHMLCPVNTKE</sequence>
<keyword evidence="7" id="KW-1185">Reference proteome</keyword>
<gene>
    <name evidence="6" type="primary">yfiR</name>
    <name evidence="6" type="ORF">BN990_03506</name>
</gene>
<reference evidence="6 7" key="1">
    <citation type="submission" date="2014-03" db="EMBL/GenBank/DDBJ databases">
        <authorList>
            <person name="Urmite Genomes U."/>
        </authorList>
    </citation>
    <scope>NUCLEOTIDE SEQUENCE [LARGE SCALE GENOMIC DNA]</scope>
    <source>
        <strain evidence="6 7">Vm-5</strain>
    </source>
</reference>
<keyword evidence="3" id="KW-0804">Transcription</keyword>
<evidence type="ECO:0000256" key="2">
    <source>
        <dbReference type="ARBA" id="ARBA00023125"/>
    </source>
</evidence>
<dbReference type="Pfam" id="PF00440">
    <property type="entry name" value="TetR_N"/>
    <property type="match status" value="1"/>
</dbReference>
<evidence type="ECO:0000259" key="5">
    <source>
        <dbReference type="PROSITE" id="PS50977"/>
    </source>
</evidence>
<proteinExistence type="predicted"/>
<evidence type="ECO:0000313" key="6">
    <source>
        <dbReference type="EMBL" id="CDQ41151.1"/>
    </source>
</evidence>
<dbReference type="AlphaFoldDB" id="A0A024QGS0"/>
<keyword evidence="2 4" id="KW-0238">DNA-binding</keyword>
<dbReference type="SUPFAM" id="SSF46689">
    <property type="entry name" value="Homeodomain-like"/>
    <property type="match status" value="1"/>
</dbReference>
<accession>A0A024QGS0</accession>
<dbReference type="eggNOG" id="COG1309">
    <property type="taxonomic scope" value="Bacteria"/>
</dbReference>
<protein>
    <submittedName>
        <fullName evidence="6">Putative HTH-type transcriptional regulator YfiR</fullName>
    </submittedName>
</protein>
<dbReference type="Proteomes" id="UP000028875">
    <property type="component" value="Unassembled WGS sequence"/>
</dbReference>
<feature type="domain" description="HTH tetR-type" evidence="5">
    <location>
        <begin position="10"/>
        <end position="70"/>
    </location>
</feature>
<evidence type="ECO:0000256" key="1">
    <source>
        <dbReference type="ARBA" id="ARBA00023015"/>
    </source>
</evidence>
<dbReference type="PRINTS" id="PR00455">
    <property type="entry name" value="HTHTETR"/>
</dbReference>
<dbReference type="OrthoDB" id="9814703at2"/>
<dbReference type="InterPro" id="IPR041612">
    <property type="entry name" value="YfiR_C"/>
</dbReference>
<dbReference type="Gene3D" id="1.10.10.60">
    <property type="entry name" value="Homeodomain-like"/>
    <property type="match status" value="1"/>
</dbReference>
<comment type="caution">
    <text evidence="6">The sequence shown here is derived from an EMBL/GenBank/DDBJ whole genome shotgun (WGS) entry which is preliminary data.</text>
</comment>
<organism evidence="6 7">
    <name type="scientific">Virgibacillus massiliensis</name>
    <dbReference type="NCBI Taxonomy" id="1462526"/>
    <lineage>
        <taxon>Bacteria</taxon>
        <taxon>Bacillati</taxon>
        <taxon>Bacillota</taxon>
        <taxon>Bacilli</taxon>
        <taxon>Bacillales</taxon>
        <taxon>Bacillaceae</taxon>
        <taxon>Virgibacillus</taxon>
    </lineage>
</organism>
<dbReference type="SUPFAM" id="SSF48498">
    <property type="entry name" value="Tetracyclin repressor-like, C-terminal domain"/>
    <property type="match status" value="1"/>
</dbReference>
<dbReference type="GO" id="GO:0003677">
    <property type="term" value="F:DNA binding"/>
    <property type="evidence" value="ECO:0007669"/>
    <property type="project" value="UniProtKB-UniRule"/>
</dbReference>
<reference evidence="7" key="2">
    <citation type="submission" date="2014-05" db="EMBL/GenBank/DDBJ databases">
        <title>Draft genome sequence of Virgibacillus massiliensis Vm-5.</title>
        <authorList>
            <person name="Khelaifia S."/>
            <person name="Croce O."/>
            <person name="Lagier J.C."/>
            <person name="Raoult D."/>
        </authorList>
    </citation>
    <scope>NUCLEOTIDE SEQUENCE [LARGE SCALE GENOMIC DNA]</scope>
    <source>
        <strain evidence="7">Vm-5</strain>
    </source>
</reference>
<dbReference type="Gene3D" id="1.10.357.10">
    <property type="entry name" value="Tetracycline Repressor, domain 2"/>
    <property type="match status" value="1"/>
</dbReference>
<dbReference type="PANTHER" id="PTHR47506">
    <property type="entry name" value="TRANSCRIPTIONAL REGULATORY PROTEIN"/>
    <property type="match status" value="1"/>
</dbReference>
<dbReference type="PROSITE" id="PS50977">
    <property type="entry name" value="HTH_TETR_2"/>
    <property type="match status" value="1"/>
</dbReference>
<feature type="DNA-binding region" description="H-T-H motif" evidence="4">
    <location>
        <begin position="33"/>
        <end position="52"/>
    </location>
</feature>
<keyword evidence="1" id="KW-0805">Transcription regulation</keyword>
<dbReference type="STRING" id="1462526.BN990_03506"/>
<dbReference type="EMBL" id="CCDP010000002">
    <property type="protein sequence ID" value="CDQ41151.1"/>
    <property type="molecule type" value="Genomic_DNA"/>
</dbReference>
<dbReference type="Pfam" id="PF17922">
    <property type="entry name" value="TetR_C_17"/>
    <property type="match status" value="1"/>
</dbReference>
<evidence type="ECO:0000256" key="4">
    <source>
        <dbReference type="PROSITE-ProRule" id="PRU00335"/>
    </source>
</evidence>
<dbReference type="RefSeq" id="WP_021288835.1">
    <property type="nucleotide sequence ID" value="NZ_BNER01000007.1"/>
</dbReference>
<dbReference type="InterPro" id="IPR001647">
    <property type="entry name" value="HTH_TetR"/>
</dbReference>
<name>A0A024QGS0_9BACI</name>